<sequence length="69" mass="8305">MTYTHENKHFFIARKLMPGKRRFRRSPVKYDFFTRLLQTGFLSTDSLLYPESQFHIRTQLSSKDAYADN</sequence>
<dbReference type="AlphaFoldDB" id="A0A015SN19"/>
<dbReference type="Proteomes" id="UP000020529">
    <property type="component" value="Unassembled WGS sequence"/>
</dbReference>
<gene>
    <name evidence="1" type="ORF">M124_2756</name>
</gene>
<accession>A0A015SN19</accession>
<organism evidence="1 2">
    <name type="scientific">Bacteroides fragilis str. 3988T(B)14</name>
    <dbReference type="NCBI Taxonomy" id="1339315"/>
    <lineage>
        <taxon>Bacteria</taxon>
        <taxon>Pseudomonadati</taxon>
        <taxon>Bacteroidota</taxon>
        <taxon>Bacteroidia</taxon>
        <taxon>Bacteroidales</taxon>
        <taxon>Bacteroidaceae</taxon>
        <taxon>Bacteroides</taxon>
    </lineage>
</organism>
<protein>
    <submittedName>
        <fullName evidence="1">Uncharacterized protein</fullName>
    </submittedName>
</protein>
<dbReference type="PATRIC" id="fig|1339315.3.peg.3444"/>
<reference evidence="1 2" key="1">
    <citation type="submission" date="2014-02" db="EMBL/GenBank/DDBJ databases">
        <authorList>
            <person name="Sears C."/>
            <person name="Carroll K."/>
            <person name="Sack B.R."/>
            <person name="Qadri F."/>
            <person name="Myers L.L."/>
            <person name="Chung G.-T."/>
            <person name="Escheverria P."/>
            <person name="Fraser C.M."/>
            <person name="Sadzewicz L."/>
            <person name="Shefchek K.A."/>
            <person name="Tallon L."/>
            <person name="Das S.P."/>
            <person name="Daugherty S."/>
            <person name="Mongodin E.F."/>
        </authorList>
    </citation>
    <scope>NUCLEOTIDE SEQUENCE [LARGE SCALE GENOMIC DNA]</scope>
    <source>
        <strain evidence="2">3988T(B)14</strain>
    </source>
</reference>
<evidence type="ECO:0000313" key="1">
    <source>
        <dbReference type="EMBL" id="EXY73609.1"/>
    </source>
</evidence>
<evidence type="ECO:0000313" key="2">
    <source>
        <dbReference type="Proteomes" id="UP000020529"/>
    </source>
</evidence>
<comment type="caution">
    <text evidence="1">The sequence shown here is derived from an EMBL/GenBank/DDBJ whole genome shotgun (WGS) entry which is preliminary data.</text>
</comment>
<proteinExistence type="predicted"/>
<dbReference type="EMBL" id="JGCY01000356">
    <property type="protein sequence ID" value="EXY73609.1"/>
    <property type="molecule type" value="Genomic_DNA"/>
</dbReference>
<name>A0A015SN19_BACFG</name>